<proteinExistence type="predicted"/>
<protein>
    <submittedName>
        <fullName evidence="1">Uncharacterized protein</fullName>
    </submittedName>
</protein>
<dbReference type="Proteomes" id="UP000323000">
    <property type="component" value="Chromosome 1"/>
</dbReference>
<reference evidence="2" key="1">
    <citation type="journal article" date="2019" name="Gigascience">
        <title>De novo genome assembly of the endangered Acer yangbiense, a plant species with extremely small populations endemic to Yunnan Province, China.</title>
        <authorList>
            <person name="Yang J."/>
            <person name="Wariss H.M."/>
            <person name="Tao L."/>
            <person name="Zhang R."/>
            <person name="Yun Q."/>
            <person name="Hollingsworth P."/>
            <person name="Dao Z."/>
            <person name="Luo G."/>
            <person name="Guo H."/>
            <person name="Ma Y."/>
            <person name="Sun W."/>
        </authorList>
    </citation>
    <scope>NUCLEOTIDE SEQUENCE [LARGE SCALE GENOMIC DNA]</scope>
    <source>
        <strain evidence="2">cv. Malutang</strain>
    </source>
</reference>
<dbReference type="EMBL" id="VAHF01000001">
    <property type="protein sequence ID" value="TXG73173.1"/>
    <property type="molecule type" value="Genomic_DNA"/>
</dbReference>
<keyword evidence="2" id="KW-1185">Reference proteome</keyword>
<evidence type="ECO:0000313" key="1">
    <source>
        <dbReference type="EMBL" id="TXG73173.1"/>
    </source>
</evidence>
<name>A0A5C7IVB3_9ROSI</name>
<gene>
    <name evidence="1" type="ORF">EZV62_001752</name>
</gene>
<comment type="caution">
    <text evidence="1">The sequence shown here is derived from an EMBL/GenBank/DDBJ whole genome shotgun (WGS) entry which is preliminary data.</text>
</comment>
<organism evidence="1 2">
    <name type="scientific">Acer yangbiense</name>
    <dbReference type="NCBI Taxonomy" id="1000413"/>
    <lineage>
        <taxon>Eukaryota</taxon>
        <taxon>Viridiplantae</taxon>
        <taxon>Streptophyta</taxon>
        <taxon>Embryophyta</taxon>
        <taxon>Tracheophyta</taxon>
        <taxon>Spermatophyta</taxon>
        <taxon>Magnoliopsida</taxon>
        <taxon>eudicotyledons</taxon>
        <taxon>Gunneridae</taxon>
        <taxon>Pentapetalae</taxon>
        <taxon>rosids</taxon>
        <taxon>malvids</taxon>
        <taxon>Sapindales</taxon>
        <taxon>Sapindaceae</taxon>
        <taxon>Hippocastanoideae</taxon>
        <taxon>Acereae</taxon>
        <taxon>Acer</taxon>
    </lineage>
</organism>
<dbReference type="AlphaFoldDB" id="A0A5C7IVB3"/>
<evidence type="ECO:0000313" key="2">
    <source>
        <dbReference type="Proteomes" id="UP000323000"/>
    </source>
</evidence>
<accession>A0A5C7IVB3</accession>
<sequence length="183" mass="20460">MFFKSEVPVVLGKTGRRTLARTRFSHHPSRQEHSFSWLRKVILVLLRYELRSSWRNSLMKSALSKSNLKVNQIIGILDLASTVHVNCLLTWGVNDACQSFAGSIAVTNFGKIGDFLVKLDRYSLVPLRTAGLEFTSSTAISNAQLLPLCRASRGLVATSVAAVPRKQHQFIVFNNPKHRLTDP</sequence>